<dbReference type="Proteomes" id="UP000253094">
    <property type="component" value="Unassembled WGS sequence"/>
</dbReference>
<organism evidence="2 3">
    <name type="scientific">Sphaerisporangium album</name>
    <dbReference type="NCBI Taxonomy" id="509200"/>
    <lineage>
        <taxon>Bacteria</taxon>
        <taxon>Bacillati</taxon>
        <taxon>Actinomycetota</taxon>
        <taxon>Actinomycetes</taxon>
        <taxon>Streptosporangiales</taxon>
        <taxon>Streptosporangiaceae</taxon>
        <taxon>Sphaerisporangium</taxon>
    </lineage>
</organism>
<sequence>MPRGQGSAGAGKGLAVGGDEGEVLAGTKSAVTGTLPSTLPSTVPSTVPGHEDGTKSHASLHAPETPTGTKSWISS</sequence>
<feature type="compositionally biased region" description="Polar residues" evidence="1">
    <location>
        <begin position="29"/>
        <end position="45"/>
    </location>
</feature>
<comment type="caution">
    <text evidence="2">The sequence shown here is derived from an EMBL/GenBank/DDBJ whole genome shotgun (WGS) entry which is preliminary data.</text>
</comment>
<feature type="region of interest" description="Disordered" evidence="1">
    <location>
        <begin position="25"/>
        <end position="75"/>
    </location>
</feature>
<feature type="compositionally biased region" description="Polar residues" evidence="1">
    <location>
        <begin position="66"/>
        <end position="75"/>
    </location>
</feature>
<dbReference type="EMBL" id="QOIL01000017">
    <property type="protein sequence ID" value="RCG27055.1"/>
    <property type="molecule type" value="Genomic_DNA"/>
</dbReference>
<gene>
    <name evidence="2" type="ORF">DQ384_27720</name>
</gene>
<evidence type="ECO:0000313" key="3">
    <source>
        <dbReference type="Proteomes" id="UP000253094"/>
    </source>
</evidence>
<reference evidence="2 3" key="1">
    <citation type="submission" date="2018-06" db="EMBL/GenBank/DDBJ databases">
        <title>Sphaerisporangium craniellae sp. nov., isolated from a marine sponge in the South China Sea.</title>
        <authorList>
            <person name="Li L."/>
        </authorList>
    </citation>
    <scope>NUCLEOTIDE SEQUENCE [LARGE SCALE GENOMIC DNA]</scope>
    <source>
        <strain evidence="2 3">CCTCC AA 208026</strain>
    </source>
</reference>
<name>A0A367FBI3_9ACTN</name>
<keyword evidence="3" id="KW-1185">Reference proteome</keyword>
<protein>
    <submittedName>
        <fullName evidence="2">Uncharacterized protein</fullName>
    </submittedName>
</protein>
<accession>A0A367FBI3</accession>
<evidence type="ECO:0000313" key="2">
    <source>
        <dbReference type="EMBL" id="RCG27055.1"/>
    </source>
</evidence>
<dbReference type="AlphaFoldDB" id="A0A367FBI3"/>
<evidence type="ECO:0000256" key="1">
    <source>
        <dbReference type="SAM" id="MobiDB-lite"/>
    </source>
</evidence>
<proteinExistence type="predicted"/>